<keyword evidence="1" id="KW-1133">Transmembrane helix</keyword>
<gene>
    <name evidence="2" type="ORF">ETD86_24245</name>
</gene>
<dbReference type="RefSeq" id="WP_138668453.1">
    <property type="nucleotide sequence ID" value="NZ_VCKY01000084.1"/>
</dbReference>
<dbReference type="Proteomes" id="UP000309128">
    <property type="component" value="Unassembled WGS sequence"/>
</dbReference>
<dbReference type="EMBL" id="VCKY01000084">
    <property type="protein sequence ID" value="TMR16763.1"/>
    <property type="molecule type" value="Genomic_DNA"/>
</dbReference>
<feature type="transmembrane region" description="Helical" evidence="1">
    <location>
        <begin position="58"/>
        <end position="78"/>
    </location>
</feature>
<keyword evidence="1" id="KW-0812">Transmembrane</keyword>
<evidence type="ECO:0000313" key="3">
    <source>
        <dbReference type="Proteomes" id="UP000309128"/>
    </source>
</evidence>
<keyword evidence="3" id="KW-1185">Reference proteome</keyword>
<name>A0A5S4FEJ7_9ACTN</name>
<sequence>MTAREYGHQILPGTAAQTRGVLDIVRKEASVGLRRGSPLLAVQVCLAALLIPRGGPASFLGVMLALTSAVTLGVVVMWQQARRKELRILQTHPWEVWPCRGEKVRVVSSSGTRADGRRWSTGSRLVLLRPDGQAQCSFPVPGPGIKDTVWFAGDINTSGILAVPGGLPFRHVTRQGRRARPPAPPA</sequence>
<evidence type="ECO:0000256" key="1">
    <source>
        <dbReference type="SAM" id="Phobius"/>
    </source>
</evidence>
<keyword evidence="1" id="KW-0472">Membrane</keyword>
<reference evidence="2 3" key="1">
    <citation type="submission" date="2019-05" db="EMBL/GenBank/DDBJ databases">
        <title>Draft genome sequence of Nonomuraea turkmeniaca DSM 43926.</title>
        <authorList>
            <person name="Saricaoglu S."/>
            <person name="Isik K."/>
        </authorList>
    </citation>
    <scope>NUCLEOTIDE SEQUENCE [LARGE SCALE GENOMIC DNA]</scope>
    <source>
        <strain evidence="2 3">DSM 43926</strain>
    </source>
</reference>
<dbReference type="AlphaFoldDB" id="A0A5S4FEJ7"/>
<dbReference type="OrthoDB" id="4333241at2"/>
<proteinExistence type="predicted"/>
<evidence type="ECO:0000313" key="2">
    <source>
        <dbReference type="EMBL" id="TMR16763.1"/>
    </source>
</evidence>
<comment type="caution">
    <text evidence="2">The sequence shown here is derived from an EMBL/GenBank/DDBJ whole genome shotgun (WGS) entry which is preliminary data.</text>
</comment>
<protein>
    <submittedName>
        <fullName evidence="2">Uncharacterized protein</fullName>
    </submittedName>
</protein>
<accession>A0A5S4FEJ7</accession>
<organism evidence="2 3">
    <name type="scientific">Nonomuraea turkmeniaca</name>
    <dbReference type="NCBI Taxonomy" id="103838"/>
    <lineage>
        <taxon>Bacteria</taxon>
        <taxon>Bacillati</taxon>
        <taxon>Actinomycetota</taxon>
        <taxon>Actinomycetes</taxon>
        <taxon>Streptosporangiales</taxon>
        <taxon>Streptosporangiaceae</taxon>
        <taxon>Nonomuraea</taxon>
    </lineage>
</organism>